<protein>
    <recommendedName>
        <fullName evidence="3">Essential protein Yae1 N-terminal domain-containing protein</fullName>
    </recommendedName>
</protein>
<dbReference type="InterPro" id="IPR019191">
    <property type="entry name" value="Essential_protein_Yae1_N"/>
</dbReference>
<keyword evidence="5" id="KW-1185">Reference proteome</keyword>
<gene>
    <name evidence="4" type="ORF">B0A49_13315</name>
</gene>
<dbReference type="AlphaFoldDB" id="A0A4U0VM55"/>
<dbReference type="InterPro" id="IPR052436">
    <property type="entry name" value="LTO1_adapter"/>
</dbReference>
<accession>A0A4U0VM55</accession>
<comment type="similarity">
    <text evidence="1">Belongs to the LTO1 family.</text>
</comment>
<feature type="domain" description="Essential protein Yae1 N-terminal" evidence="3">
    <location>
        <begin position="20"/>
        <end position="57"/>
    </location>
</feature>
<dbReference type="STRING" id="331657.A0A4U0VM55"/>
<dbReference type="EMBL" id="NAJN01002619">
    <property type="protein sequence ID" value="TKA50471.1"/>
    <property type="molecule type" value="Genomic_DNA"/>
</dbReference>
<sequence>MDSDPLDDVLSLEDKYYSEGHALGVSDGSRAGRIEGRIFGLEKGFEKFVAMGALGGRSTVWASRIVRRASAADGGKDMAQVGVETVDAELSEKVTEEPVLPQLADNWRLERHIRTLYALTEPASLSTQNNEDAVSDFDDRIKRAEGKARVIEKIIGENNAESDPEGNQPVRGKKDRRPLRTTGTGTKTESNMEDFGGRRARS</sequence>
<proteinExistence type="inferred from homology"/>
<evidence type="ECO:0000256" key="1">
    <source>
        <dbReference type="ARBA" id="ARBA00038090"/>
    </source>
</evidence>
<evidence type="ECO:0000313" key="5">
    <source>
        <dbReference type="Proteomes" id="UP000308768"/>
    </source>
</evidence>
<dbReference type="OrthoDB" id="48036at2759"/>
<dbReference type="Proteomes" id="UP000308768">
    <property type="component" value="Unassembled WGS sequence"/>
</dbReference>
<organism evidence="4 5">
    <name type="scientific">Cryomyces minteri</name>
    <dbReference type="NCBI Taxonomy" id="331657"/>
    <lineage>
        <taxon>Eukaryota</taxon>
        <taxon>Fungi</taxon>
        <taxon>Dikarya</taxon>
        <taxon>Ascomycota</taxon>
        <taxon>Pezizomycotina</taxon>
        <taxon>Dothideomycetes</taxon>
        <taxon>Dothideomycetes incertae sedis</taxon>
        <taxon>Cryomyces</taxon>
    </lineage>
</organism>
<dbReference type="Pfam" id="PF09811">
    <property type="entry name" value="Yae1_N"/>
    <property type="match status" value="1"/>
</dbReference>
<dbReference type="PANTHER" id="PTHR28532:SF1">
    <property type="entry name" value="ORAL CANCER OVEREXPRESSED 1"/>
    <property type="match status" value="1"/>
</dbReference>
<feature type="region of interest" description="Disordered" evidence="2">
    <location>
        <begin position="154"/>
        <end position="202"/>
    </location>
</feature>
<evidence type="ECO:0000313" key="4">
    <source>
        <dbReference type="EMBL" id="TKA50471.1"/>
    </source>
</evidence>
<name>A0A4U0VM55_9PEZI</name>
<evidence type="ECO:0000259" key="3">
    <source>
        <dbReference type="Pfam" id="PF09811"/>
    </source>
</evidence>
<dbReference type="PANTHER" id="PTHR28532">
    <property type="entry name" value="GEO13458P1"/>
    <property type="match status" value="1"/>
</dbReference>
<comment type="caution">
    <text evidence="4">The sequence shown here is derived from an EMBL/GenBank/DDBJ whole genome shotgun (WGS) entry which is preliminary data.</text>
</comment>
<evidence type="ECO:0000256" key="2">
    <source>
        <dbReference type="SAM" id="MobiDB-lite"/>
    </source>
</evidence>
<reference evidence="4 5" key="1">
    <citation type="submission" date="2017-03" db="EMBL/GenBank/DDBJ databases">
        <title>Genomes of endolithic fungi from Antarctica.</title>
        <authorList>
            <person name="Coleine C."/>
            <person name="Masonjones S."/>
            <person name="Stajich J.E."/>
        </authorList>
    </citation>
    <scope>NUCLEOTIDE SEQUENCE [LARGE SCALE GENOMIC DNA]</scope>
    <source>
        <strain evidence="4 5">CCFEE 5187</strain>
    </source>
</reference>